<dbReference type="EMBL" id="AMGV01000007">
    <property type="protein sequence ID" value="KEF55369.1"/>
    <property type="molecule type" value="Genomic_DNA"/>
</dbReference>
<evidence type="ECO:0000313" key="1">
    <source>
        <dbReference type="EMBL" id="KEF55369.1"/>
    </source>
</evidence>
<sequence>MRLLASGKLLERGKFKANGKKLSLVHAYTPARSRFEHDETYELDYLLSGFADLKCEPLREVAYEDTGLLGDVQFRIFLDAPTGVVNDVRNIGTDIFGVSLKKLTDAQTKERPS</sequence>
<name>A0A072P5L1_9EURO</name>
<reference evidence="1 2" key="1">
    <citation type="submission" date="2013-03" db="EMBL/GenBank/DDBJ databases">
        <title>The Genome Sequence of Exophiala aquamarina CBS 119918.</title>
        <authorList>
            <consortium name="The Broad Institute Genomics Platform"/>
            <person name="Cuomo C."/>
            <person name="de Hoog S."/>
            <person name="Gorbushina A."/>
            <person name="Walker B."/>
            <person name="Young S.K."/>
            <person name="Zeng Q."/>
            <person name="Gargeya S."/>
            <person name="Fitzgerald M."/>
            <person name="Haas B."/>
            <person name="Abouelleil A."/>
            <person name="Allen A.W."/>
            <person name="Alvarado L."/>
            <person name="Arachchi H.M."/>
            <person name="Berlin A.M."/>
            <person name="Chapman S.B."/>
            <person name="Gainer-Dewar J."/>
            <person name="Goldberg J."/>
            <person name="Griggs A."/>
            <person name="Gujja S."/>
            <person name="Hansen M."/>
            <person name="Howarth C."/>
            <person name="Imamovic A."/>
            <person name="Ireland A."/>
            <person name="Larimer J."/>
            <person name="McCowan C."/>
            <person name="Murphy C."/>
            <person name="Pearson M."/>
            <person name="Poon T.W."/>
            <person name="Priest M."/>
            <person name="Roberts A."/>
            <person name="Saif S."/>
            <person name="Shea T."/>
            <person name="Sisk P."/>
            <person name="Sykes S."/>
            <person name="Wortman J."/>
            <person name="Nusbaum C."/>
            <person name="Birren B."/>
        </authorList>
    </citation>
    <scope>NUCLEOTIDE SEQUENCE [LARGE SCALE GENOMIC DNA]</scope>
    <source>
        <strain evidence="1 2">CBS 119918</strain>
    </source>
</reference>
<evidence type="ECO:0000313" key="2">
    <source>
        <dbReference type="Proteomes" id="UP000027920"/>
    </source>
</evidence>
<gene>
    <name evidence="1" type="ORF">A1O9_08119</name>
</gene>
<protein>
    <submittedName>
        <fullName evidence="1">Uncharacterized protein</fullName>
    </submittedName>
</protein>
<dbReference type="RefSeq" id="XP_013257959.1">
    <property type="nucleotide sequence ID" value="XM_013402505.1"/>
</dbReference>
<dbReference type="AlphaFoldDB" id="A0A072P5L1"/>
<proteinExistence type="predicted"/>
<dbReference type="VEuPathDB" id="FungiDB:A1O9_08119"/>
<dbReference type="GeneID" id="25283032"/>
<dbReference type="HOGENOM" id="CLU_2133524_0_0_1"/>
<organism evidence="1 2">
    <name type="scientific">Exophiala aquamarina CBS 119918</name>
    <dbReference type="NCBI Taxonomy" id="1182545"/>
    <lineage>
        <taxon>Eukaryota</taxon>
        <taxon>Fungi</taxon>
        <taxon>Dikarya</taxon>
        <taxon>Ascomycota</taxon>
        <taxon>Pezizomycotina</taxon>
        <taxon>Eurotiomycetes</taxon>
        <taxon>Chaetothyriomycetidae</taxon>
        <taxon>Chaetothyriales</taxon>
        <taxon>Herpotrichiellaceae</taxon>
        <taxon>Exophiala</taxon>
    </lineage>
</organism>
<dbReference type="STRING" id="1182545.A0A072P5L1"/>
<keyword evidence="2" id="KW-1185">Reference proteome</keyword>
<comment type="caution">
    <text evidence="1">The sequence shown here is derived from an EMBL/GenBank/DDBJ whole genome shotgun (WGS) entry which is preliminary data.</text>
</comment>
<dbReference type="OrthoDB" id="10257314at2759"/>
<dbReference type="Proteomes" id="UP000027920">
    <property type="component" value="Unassembled WGS sequence"/>
</dbReference>
<accession>A0A072P5L1</accession>